<keyword evidence="8" id="KW-1185">Reference proteome</keyword>
<dbReference type="PANTHER" id="PTHR21654">
    <property type="entry name" value="FI21293P1"/>
    <property type="match status" value="1"/>
</dbReference>
<keyword evidence="5" id="KW-0539">Nucleus</keyword>
<keyword evidence="3" id="KW-0238">DNA-binding</keyword>
<dbReference type="InterPro" id="IPR012674">
    <property type="entry name" value="Calycin"/>
</dbReference>
<evidence type="ECO:0000256" key="5">
    <source>
        <dbReference type="ARBA" id="ARBA00023242"/>
    </source>
</evidence>
<evidence type="ECO:0000256" key="2">
    <source>
        <dbReference type="ARBA" id="ARBA00023015"/>
    </source>
</evidence>
<dbReference type="eggNOG" id="KOG3481">
    <property type="taxonomic scope" value="Eukaryota"/>
</dbReference>
<sequence length="293" mass="33284">MSSCEEKLKQVFTENGEPLKTDEGYLVFQQQADGCLVIVENNDAGSASTSNSDKRTADKRIKWCHNAIINLIAFRKELDPEFRSTTQKNEVVWKKLASKMKEMGFMYTSVFTENGEPLKTDEGYLVFQQQADGCLVIVENNDAGSASTSNSDKRTADKRIKWCHNAIINLIAFRKELDPEFRSTTQKNEVVWKKLASKMKEMGFMYTSVQCNDKWRYLKSRYATKKDNMGNRGSGEDRMDFEYFESMDDFLGKKHSISPIAIASSSRGDTSKLLLTAAKIITATQCVFILLLQ</sequence>
<proteinExistence type="predicted"/>
<evidence type="ECO:0000313" key="8">
    <source>
        <dbReference type="Proteomes" id="UP000007266"/>
    </source>
</evidence>
<comment type="subcellular location">
    <subcellularLocation>
        <location evidence="1">Nucleus</location>
    </subcellularLocation>
</comment>
<feature type="domain" description="Myb/SANT-like DNA-binding" evidence="6">
    <location>
        <begin position="161"/>
        <end position="249"/>
    </location>
</feature>
<dbReference type="InParanoid" id="A0A139W970"/>
<accession>A0A139W970</accession>
<evidence type="ECO:0000256" key="3">
    <source>
        <dbReference type="ARBA" id="ARBA00023125"/>
    </source>
</evidence>
<name>A0A139W970_TRICA</name>
<dbReference type="GO" id="GO:0003677">
    <property type="term" value="F:DNA binding"/>
    <property type="evidence" value="ECO:0007669"/>
    <property type="project" value="UniProtKB-KW"/>
</dbReference>
<protein>
    <recommendedName>
        <fullName evidence="6">Myb/SANT-like DNA-binding domain-containing protein</fullName>
    </recommendedName>
</protein>
<evidence type="ECO:0000259" key="6">
    <source>
        <dbReference type="Pfam" id="PF13837"/>
    </source>
</evidence>
<organism evidence="7 8">
    <name type="scientific">Tribolium castaneum</name>
    <name type="common">Red flour beetle</name>
    <dbReference type="NCBI Taxonomy" id="7070"/>
    <lineage>
        <taxon>Eukaryota</taxon>
        <taxon>Metazoa</taxon>
        <taxon>Ecdysozoa</taxon>
        <taxon>Arthropoda</taxon>
        <taxon>Hexapoda</taxon>
        <taxon>Insecta</taxon>
        <taxon>Pterygota</taxon>
        <taxon>Neoptera</taxon>
        <taxon>Endopterygota</taxon>
        <taxon>Coleoptera</taxon>
        <taxon>Polyphaga</taxon>
        <taxon>Cucujiformia</taxon>
        <taxon>Tenebrionidae</taxon>
        <taxon>Tenebrionidae incertae sedis</taxon>
        <taxon>Tribolium</taxon>
    </lineage>
</organism>
<dbReference type="GO" id="GO:0010468">
    <property type="term" value="P:regulation of gene expression"/>
    <property type="evidence" value="ECO:0007669"/>
    <property type="project" value="UniProtKB-ARBA"/>
</dbReference>
<dbReference type="Gene3D" id="2.40.128.20">
    <property type="match status" value="2"/>
</dbReference>
<dbReference type="eggNOG" id="KOG4282">
    <property type="taxonomic scope" value="Eukaryota"/>
</dbReference>
<dbReference type="PANTHER" id="PTHR21654:SF84">
    <property type="entry name" value="SI:DKEY-66I24.7"/>
    <property type="match status" value="1"/>
</dbReference>
<evidence type="ECO:0000313" key="7">
    <source>
        <dbReference type="EMBL" id="KXZ75835.1"/>
    </source>
</evidence>
<dbReference type="CDD" id="cd12203">
    <property type="entry name" value="GT1"/>
    <property type="match status" value="1"/>
</dbReference>
<dbReference type="Proteomes" id="UP000007266">
    <property type="component" value="Unassembled WGS sequence"/>
</dbReference>
<dbReference type="GO" id="GO:0005634">
    <property type="term" value="C:nucleus"/>
    <property type="evidence" value="ECO:0007669"/>
    <property type="project" value="UniProtKB-SubCell"/>
</dbReference>
<dbReference type="AlphaFoldDB" id="A0A139W970"/>
<dbReference type="Pfam" id="PF13837">
    <property type="entry name" value="Myb_DNA-bind_4"/>
    <property type="match status" value="1"/>
</dbReference>
<evidence type="ECO:0000256" key="1">
    <source>
        <dbReference type="ARBA" id="ARBA00004123"/>
    </source>
</evidence>
<gene>
    <name evidence="7" type="primary">AUGUSTUS-3.0.2_31878</name>
    <name evidence="7" type="ORF">TcasGA2_TC031878</name>
</gene>
<keyword evidence="4" id="KW-0804">Transcription</keyword>
<reference evidence="7 8" key="1">
    <citation type="journal article" date="2008" name="Nature">
        <title>The genome of the model beetle and pest Tribolium castaneum.</title>
        <authorList>
            <consortium name="Tribolium Genome Sequencing Consortium"/>
            <person name="Richards S."/>
            <person name="Gibbs R.A."/>
            <person name="Weinstock G.M."/>
            <person name="Brown S.J."/>
            <person name="Denell R."/>
            <person name="Beeman R.W."/>
            <person name="Gibbs R."/>
            <person name="Beeman R.W."/>
            <person name="Brown S.J."/>
            <person name="Bucher G."/>
            <person name="Friedrich M."/>
            <person name="Grimmelikhuijzen C.J."/>
            <person name="Klingler M."/>
            <person name="Lorenzen M."/>
            <person name="Richards S."/>
            <person name="Roth S."/>
            <person name="Schroder R."/>
            <person name="Tautz D."/>
            <person name="Zdobnov E.M."/>
            <person name="Muzny D."/>
            <person name="Gibbs R.A."/>
            <person name="Weinstock G.M."/>
            <person name="Attaway T."/>
            <person name="Bell S."/>
            <person name="Buhay C.J."/>
            <person name="Chandrabose M.N."/>
            <person name="Chavez D."/>
            <person name="Clerk-Blankenburg K.P."/>
            <person name="Cree A."/>
            <person name="Dao M."/>
            <person name="Davis C."/>
            <person name="Chacko J."/>
            <person name="Dinh H."/>
            <person name="Dugan-Rocha S."/>
            <person name="Fowler G."/>
            <person name="Garner T.T."/>
            <person name="Garnes J."/>
            <person name="Gnirke A."/>
            <person name="Hawes A."/>
            <person name="Hernandez J."/>
            <person name="Hines S."/>
            <person name="Holder M."/>
            <person name="Hume J."/>
            <person name="Jhangiani S.N."/>
            <person name="Joshi V."/>
            <person name="Khan Z.M."/>
            <person name="Jackson L."/>
            <person name="Kovar C."/>
            <person name="Kowis A."/>
            <person name="Lee S."/>
            <person name="Lewis L.R."/>
            <person name="Margolis J."/>
            <person name="Morgan M."/>
            <person name="Nazareth L.V."/>
            <person name="Nguyen N."/>
            <person name="Okwuonu G."/>
            <person name="Parker D."/>
            <person name="Richards S."/>
            <person name="Ruiz S.J."/>
            <person name="Santibanez J."/>
            <person name="Savard J."/>
            <person name="Scherer S.E."/>
            <person name="Schneider B."/>
            <person name="Sodergren E."/>
            <person name="Tautz D."/>
            <person name="Vattahil S."/>
            <person name="Villasana D."/>
            <person name="White C.S."/>
            <person name="Wright R."/>
            <person name="Park Y."/>
            <person name="Beeman R.W."/>
            <person name="Lord J."/>
            <person name="Oppert B."/>
            <person name="Lorenzen M."/>
            <person name="Brown S."/>
            <person name="Wang L."/>
            <person name="Savard J."/>
            <person name="Tautz D."/>
            <person name="Richards S."/>
            <person name="Weinstock G."/>
            <person name="Gibbs R.A."/>
            <person name="Liu Y."/>
            <person name="Worley K."/>
            <person name="Weinstock G."/>
            <person name="Elsik C.G."/>
            <person name="Reese J.T."/>
            <person name="Elhaik E."/>
            <person name="Landan G."/>
            <person name="Graur D."/>
            <person name="Arensburger P."/>
            <person name="Atkinson P."/>
            <person name="Beeman R.W."/>
            <person name="Beidler J."/>
            <person name="Brown S.J."/>
            <person name="Demuth J.P."/>
            <person name="Drury D.W."/>
            <person name="Du Y.Z."/>
            <person name="Fujiwara H."/>
            <person name="Lorenzen M."/>
            <person name="Maselli V."/>
            <person name="Osanai M."/>
            <person name="Park Y."/>
            <person name="Robertson H.M."/>
            <person name="Tu Z."/>
            <person name="Wang J.J."/>
            <person name="Wang S."/>
            <person name="Richards S."/>
            <person name="Song H."/>
            <person name="Zhang L."/>
            <person name="Sodergren E."/>
            <person name="Werner D."/>
            <person name="Stanke M."/>
            <person name="Morgenstern B."/>
            <person name="Solovyev V."/>
            <person name="Kosarev P."/>
            <person name="Brown G."/>
            <person name="Chen H.C."/>
            <person name="Ermolaeva O."/>
            <person name="Hlavina W."/>
            <person name="Kapustin Y."/>
            <person name="Kiryutin B."/>
            <person name="Kitts P."/>
            <person name="Maglott D."/>
            <person name="Pruitt K."/>
            <person name="Sapojnikov V."/>
            <person name="Souvorov A."/>
            <person name="Mackey A.J."/>
            <person name="Waterhouse R.M."/>
            <person name="Wyder S."/>
            <person name="Zdobnov E.M."/>
            <person name="Zdobnov E.M."/>
            <person name="Wyder S."/>
            <person name="Kriventseva E.V."/>
            <person name="Kadowaki T."/>
            <person name="Bork P."/>
            <person name="Aranda M."/>
            <person name="Bao R."/>
            <person name="Beermann A."/>
            <person name="Berns N."/>
            <person name="Bolognesi R."/>
            <person name="Bonneton F."/>
            <person name="Bopp D."/>
            <person name="Brown S.J."/>
            <person name="Bucher G."/>
            <person name="Butts T."/>
            <person name="Chaumot A."/>
            <person name="Denell R.E."/>
            <person name="Ferrier D.E."/>
            <person name="Friedrich M."/>
            <person name="Gordon C.M."/>
            <person name="Jindra M."/>
            <person name="Klingler M."/>
            <person name="Lan Q."/>
            <person name="Lattorff H.M."/>
            <person name="Laudet V."/>
            <person name="von Levetsow C."/>
            <person name="Liu Z."/>
            <person name="Lutz R."/>
            <person name="Lynch J.A."/>
            <person name="da Fonseca R.N."/>
            <person name="Posnien N."/>
            <person name="Reuter R."/>
            <person name="Roth S."/>
            <person name="Savard J."/>
            <person name="Schinko J.B."/>
            <person name="Schmitt C."/>
            <person name="Schoppmeier M."/>
            <person name="Schroder R."/>
            <person name="Shippy T.D."/>
            <person name="Simonnet F."/>
            <person name="Marques-Souza H."/>
            <person name="Tautz D."/>
            <person name="Tomoyasu Y."/>
            <person name="Trauner J."/>
            <person name="Van der Zee M."/>
            <person name="Vervoort M."/>
            <person name="Wittkopp N."/>
            <person name="Wimmer E.A."/>
            <person name="Yang X."/>
            <person name="Jones A.K."/>
            <person name="Sattelle D.B."/>
            <person name="Ebert P.R."/>
            <person name="Nelson D."/>
            <person name="Scott J.G."/>
            <person name="Beeman R.W."/>
            <person name="Muthukrishnan S."/>
            <person name="Kramer K.J."/>
            <person name="Arakane Y."/>
            <person name="Beeman R.W."/>
            <person name="Zhu Q."/>
            <person name="Hogenkamp D."/>
            <person name="Dixit R."/>
            <person name="Oppert B."/>
            <person name="Jiang H."/>
            <person name="Zou Z."/>
            <person name="Marshall J."/>
            <person name="Elpidina E."/>
            <person name="Vinokurov K."/>
            <person name="Oppert C."/>
            <person name="Zou Z."/>
            <person name="Evans J."/>
            <person name="Lu Z."/>
            <person name="Zhao P."/>
            <person name="Sumathipala N."/>
            <person name="Altincicek B."/>
            <person name="Vilcinskas A."/>
            <person name="Williams M."/>
            <person name="Hultmark D."/>
            <person name="Hetru C."/>
            <person name="Jiang H."/>
            <person name="Grimmelikhuijzen C.J."/>
            <person name="Hauser F."/>
            <person name="Cazzamali G."/>
            <person name="Williamson M."/>
            <person name="Park Y."/>
            <person name="Li B."/>
            <person name="Tanaka Y."/>
            <person name="Predel R."/>
            <person name="Neupert S."/>
            <person name="Schachtner J."/>
            <person name="Verleyen P."/>
            <person name="Raible F."/>
            <person name="Bork P."/>
            <person name="Friedrich M."/>
            <person name="Walden K.K."/>
            <person name="Robertson H.M."/>
            <person name="Angeli S."/>
            <person name="Foret S."/>
            <person name="Bucher G."/>
            <person name="Schuetz S."/>
            <person name="Maleszka R."/>
            <person name="Wimmer E.A."/>
            <person name="Beeman R.W."/>
            <person name="Lorenzen M."/>
            <person name="Tomoyasu Y."/>
            <person name="Miller S.C."/>
            <person name="Grossmann D."/>
            <person name="Bucher G."/>
        </authorList>
    </citation>
    <scope>NUCLEOTIDE SEQUENCE [LARGE SCALE GENOMIC DNA]</scope>
    <source>
        <strain evidence="7 8">Georgia GA2</strain>
    </source>
</reference>
<dbReference type="EMBL" id="KQ972625">
    <property type="protein sequence ID" value="KXZ75835.1"/>
    <property type="molecule type" value="Genomic_DNA"/>
</dbReference>
<keyword evidence="2" id="KW-0805">Transcription regulation</keyword>
<reference evidence="7 8" key="2">
    <citation type="journal article" date="2010" name="Nucleic Acids Res.">
        <title>BeetleBase in 2010: revisions to provide comprehensive genomic information for Tribolium castaneum.</title>
        <authorList>
            <person name="Kim H.S."/>
            <person name="Murphy T."/>
            <person name="Xia J."/>
            <person name="Caragea D."/>
            <person name="Park Y."/>
            <person name="Beeman R.W."/>
            <person name="Lorenzen M.D."/>
            <person name="Butcher S."/>
            <person name="Manak J.R."/>
            <person name="Brown S.J."/>
        </authorList>
    </citation>
    <scope>NUCLEOTIDE SEQUENCE [LARGE SCALE GENOMIC DNA]</scope>
    <source>
        <strain evidence="7 8">Georgia GA2</strain>
    </source>
</reference>
<dbReference type="InterPro" id="IPR044822">
    <property type="entry name" value="Myb_DNA-bind_4"/>
</dbReference>
<evidence type="ECO:0000256" key="4">
    <source>
        <dbReference type="ARBA" id="ARBA00023163"/>
    </source>
</evidence>